<protein>
    <submittedName>
        <fullName evidence="5">Follistatin like 1</fullName>
    </submittedName>
</protein>
<dbReference type="SUPFAM" id="SSF100895">
    <property type="entry name" value="Kazal-type serine protease inhibitors"/>
    <property type="match status" value="1"/>
</dbReference>
<evidence type="ECO:0000313" key="5">
    <source>
        <dbReference type="Ensembl" id="ENSMMDP00005014062.1"/>
    </source>
</evidence>
<reference evidence="5" key="2">
    <citation type="submission" date="2025-08" db="UniProtKB">
        <authorList>
            <consortium name="Ensembl"/>
        </authorList>
    </citation>
    <scope>IDENTIFICATION</scope>
</reference>
<feature type="signal peptide" evidence="3">
    <location>
        <begin position="1"/>
        <end position="16"/>
    </location>
</feature>
<dbReference type="Ensembl" id="ENSMMDT00005014457.1">
    <property type="protein sequence ID" value="ENSMMDP00005014062.1"/>
    <property type="gene ID" value="ENSMMDG00005006983.1"/>
</dbReference>
<dbReference type="AlphaFoldDB" id="A0A667XFV7"/>
<keyword evidence="2" id="KW-1015">Disulfide bond</keyword>
<dbReference type="InterPro" id="IPR050653">
    <property type="entry name" value="Prot_Inhib_GrowthFact_Antg"/>
</dbReference>
<dbReference type="InterPro" id="IPR057020">
    <property type="entry name" value="EF-hand_FSTL1"/>
</dbReference>
<keyword evidence="6" id="KW-1185">Reference proteome</keyword>
<dbReference type="CDD" id="cd00104">
    <property type="entry name" value="KAZAL_FS"/>
    <property type="match status" value="1"/>
</dbReference>
<proteinExistence type="predicted"/>
<feature type="chain" id="PRO_5025348021" evidence="3">
    <location>
        <begin position="17"/>
        <end position="333"/>
    </location>
</feature>
<reference evidence="5" key="3">
    <citation type="submission" date="2025-09" db="UniProtKB">
        <authorList>
            <consortium name="Ensembl"/>
        </authorList>
    </citation>
    <scope>IDENTIFICATION</scope>
</reference>
<dbReference type="PROSITE" id="PS51465">
    <property type="entry name" value="KAZAL_2"/>
    <property type="match status" value="1"/>
</dbReference>
<name>A0A667XFV7_9TELE</name>
<dbReference type="PANTHER" id="PTHR10913:SF13">
    <property type="entry name" value="FOLLISTATIN-RELATED PROTEIN 1"/>
    <property type="match status" value="1"/>
</dbReference>
<dbReference type="SMART" id="SM00280">
    <property type="entry name" value="KAZAL"/>
    <property type="match status" value="1"/>
</dbReference>
<gene>
    <name evidence="5" type="primary">LOC115372866</name>
    <name evidence="5" type="synonym">FSTL1</name>
</gene>
<dbReference type="GeneTree" id="ENSGT00940000157784"/>
<dbReference type="GO" id="GO:0005615">
    <property type="term" value="C:extracellular space"/>
    <property type="evidence" value="ECO:0007669"/>
    <property type="project" value="TreeGrafter"/>
</dbReference>
<accession>A0A667XFV7</accession>
<evidence type="ECO:0000256" key="3">
    <source>
        <dbReference type="SAM" id="SignalP"/>
    </source>
</evidence>
<dbReference type="InterPro" id="IPR011992">
    <property type="entry name" value="EF-hand-dom_pair"/>
</dbReference>
<dbReference type="InParanoid" id="A0A667XFV7"/>
<dbReference type="GO" id="GO:0030154">
    <property type="term" value="P:cell differentiation"/>
    <property type="evidence" value="ECO:0007669"/>
    <property type="project" value="TreeGrafter"/>
</dbReference>
<dbReference type="Pfam" id="PF23244">
    <property type="entry name" value="VWF"/>
    <property type="match status" value="1"/>
</dbReference>
<dbReference type="Pfam" id="PF23564">
    <property type="entry name" value="EF-hand_FSTL1"/>
    <property type="match status" value="1"/>
</dbReference>
<reference evidence="5" key="1">
    <citation type="submission" date="2019-06" db="EMBL/GenBank/DDBJ databases">
        <authorList>
            <consortium name="Wellcome Sanger Institute Data Sharing"/>
        </authorList>
    </citation>
    <scope>NUCLEOTIDE SEQUENCE [LARGE SCALE GENOMIC DNA]</scope>
</reference>
<dbReference type="PANTHER" id="PTHR10913">
    <property type="entry name" value="FOLLISTATIN-RELATED"/>
    <property type="match status" value="1"/>
</dbReference>
<sequence length="333" mass="37821">MLILFFPLCQCTFTTGFIVRSKKSNQIKSNFFFFSISLSLSLSLSPAFHFGLSDACVCVCVCVCVCQDQSVCAKTFCGAGRECVSTDRGEPVCRCLQCDVSEHWVCGSNGRSYRNHCELHREACVTQTKIHLQHRGHCVVVCFLSDRDWLRARVIQWIQEEVESGDSLASNRSSANDLLQMYFQTYDNGDSRLDSKEFLRFLQHNETSLNLTHSSNQENNLLLRSLCVDALIELSDENADWKLSLTEFINCLTPDYQPPERQCALEDEVFEDGAETQMECNKCVCACGNWVCTALTCEGEEEEMTEEEWSRRVAELNAVQVDSQRHTLVKLLL</sequence>
<evidence type="ECO:0000313" key="6">
    <source>
        <dbReference type="Proteomes" id="UP000472263"/>
    </source>
</evidence>
<dbReference type="Proteomes" id="UP000472263">
    <property type="component" value="Chromosome 15"/>
</dbReference>
<evidence type="ECO:0000259" key="4">
    <source>
        <dbReference type="PROSITE" id="PS51465"/>
    </source>
</evidence>
<dbReference type="InterPro" id="IPR036058">
    <property type="entry name" value="Kazal_dom_sf"/>
</dbReference>
<dbReference type="InterPro" id="IPR002350">
    <property type="entry name" value="Kazal_dom"/>
</dbReference>
<dbReference type="Gene3D" id="3.30.60.30">
    <property type="match status" value="1"/>
</dbReference>
<evidence type="ECO:0000256" key="1">
    <source>
        <dbReference type="ARBA" id="ARBA00022729"/>
    </source>
</evidence>
<dbReference type="Gene3D" id="1.10.238.10">
    <property type="entry name" value="EF-hand"/>
    <property type="match status" value="1"/>
</dbReference>
<dbReference type="Pfam" id="PF07648">
    <property type="entry name" value="Kazal_2"/>
    <property type="match status" value="1"/>
</dbReference>
<keyword evidence="1 3" id="KW-0732">Signal</keyword>
<dbReference type="SUPFAM" id="SSF47473">
    <property type="entry name" value="EF-hand"/>
    <property type="match status" value="1"/>
</dbReference>
<dbReference type="GO" id="GO:0030510">
    <property type="term" value="P:regulation of BMP signaling pathway"/>
    <property type="evidence" value="ECO:0007669"/>
    <property type="project" value="TreeGrafter"/>
</dbReference>
<organism evidence="5 6">
    <name type="scientific">Myripristis murdjan</name>
    <name type="common">pinecone soldierfish</name>
    <dbReference type="NCBI Taxonomy" id="586833"/>
    <lineage>
        <taxon>Eukaryota</taxon>
        <taxon>Metazoa</taxon>
        <taxon>Chordata</taxon>
        <taxon>Craniata</taxon>
        <taxon>Vertebrata</taxon>
        <taxon>Euteleostomi</taxon>
        <taxon>Actinopterygii</taxon>
        <taxon>Neopterygii</taxon>
        <taxon>Teleostei</taxon>
        <taxon>Neoteleostei</taxon>
        <taxon>Acanthomorphata</taxon>
        <taxon>Holocentriformes</taxon>
        <taxon>Holocentridae</taxon>
        <taxon>Myripristis</taxon>
    </lineage>
</organism>
<evidence type="ECO:0000256" key="2">
    <source>
        <dbReference type="ARBA" id="ARBA00023157"/>
    </source>
</evidence>
<feature type="domain" description="Kazal-like" evidence="4">
    <location>
        <begin position="87"/>
        <end position="140"/>
    </location>
</feature>